<sequence length="121" mass="14021">MKNVNEPFQKKQLKNFDASCLPPCYVELRQHLERAHFIANIWTNATLFDPYELEAENCGWILGWVLLTNSNGLRGPQLPPSVKDVLTDSETWEAEDDDIVYNSDDDIEFDDDMEMDDYSTD</sequence>
<dbReference type="EMBL" id="JAPWTJ010002098">
    <property type="protein sequence ID" value="KAJ8967960.1"/>
    <property type="molecule type" value="Genomic_DNA"/>
</dbReference>
<reference evidence="1" key="1">
    <citation type="journal article" date="2023" name="Insect Mol. Biol.">
        <title>Genome sequencing provides insights into the evolution of gene families encoding plant cell wall-degrading enzymes in longhorned beetles.</title>
        <authorList>
            <person name="Shin N.R."/>
            <person name="Okamura Y."/>
            <person name="Kirsch R."/>
            <person name="Pauchet Y."/>
        </authorList>
    </citation>
    <scope>NUCLEOTIDE SEQUENCE</scope>
    <source>
        <strain evidence="1">MMC_N1</strain>
    </source>
</reference>
<name>A0ABQ9IWN0_9CUCU</name>
<dbReference type="Proteomes" id="UP001162164">
    <property type="component" value="Unassembled WGS sequence"/>
</dbReference>
<evidence type="ECO:0000313" key="1">
    <source>
        <dbReference type="EMBL" id="KAJ8967960.1"/>
    </source>
</evidence>
<protein>
    <submittedName>
        <fullName evidence="1">Uncharacterized protein</fullName>
    </submittedName>
</protein>
<keyword evidence="2" id="KW-1185">Reference proteome</keyword>
<evidence type="ECO:0000313" key="2">
    <source>
        <dbReference type="Proteomes" id="UP001162164"/>
    </source>
</evidence>
<gene>
    <name evidence="1" type="ORF">NQ317_016681</name>
</gene>
<comment type="caution">
    <text evidence="1">The sequence shown here is derived from an EMBL/GenBank/DDBJ whole genome shotgun (WGS) entry which is preliminary data.</text>
</comment>
<accession>A0ABQ9IWN0</accession>
<organism evidence="1 2">
    <name type="scientific">Molorchus minor</name>
    <dbReference type="NCBI Taxonomy" id="1323400"/>
    <lineage>
        <taxon>Eukaryota</taxon>
        <taxon>Metazoa</taxon>
        <taxon>Ecdysozoa</taxon>
        <taxon>Arthropoda</taxon>
        <taxon>Hexapoda</taxon>
        <taxon>Insecta</taxon>
        <taxon>Pterygota</taxon>
        <taxon>Neoptera</taxon>
        <taxon>Endopterygota</taxon>
        <taxon>Coleoptera</taxon>
        <taxon>Polyphaga</taxon>
        <taxon>Cucujiformia</taxon>
        <taxon>Chrysomeloidea</taxon>
        <taxon>Cerambycidae</taxon>
        <taxon>Lamiinae</taxon>
        <taxon>Monochamini</taxon>
        <taxon>Molorchus</taxon>
    </lineage>
</organism>
<proteinExistence type="predicted"/>